<dbReference type="Gene3D" id="1.10.4160.10">
    <property type="entry name" value="Hydantoin permease"/>
    <property type="match status" value="1"/>
</dbReference>
<dbReference type="PANTHER" id="PTHR31806:SF1">
    <property type="entry name" value="PURINE-CYTOSINE PERMEASE FCY2-RELATED"/>
    <property type="match status" value="1"/>
</dbReference>
<feature type="transmembrane region" description="Helical" evidence="9">
    <location>
        <begin position="334"/>
        <end position="354"/>
    </location>
</feature>
<evidence type="ECO:0000256" key="2">
    <source>
        <dbReference type="ARBA" id="ARBA00008974"/>
    </source>
</evidence>
<comment type="similarity">
    <text evidence="2 7">Belongs to the purine-cytosine permease (2.A.39) family.</text>
</comment>
<evidence type="ECO:0000256" key="6">
    <source>
        <dbReference type="ARBA" id="ARBA00023136"/>
    </source>
</evidence>
<feature type="transmembrane region" description="Helical" evidence="9">
    <location>
        <begin position="407"/>
        <end position="427"/>
    </location>
</feature>
<keyword evidence="6 7" id="KW-0472">Membrane</keyword>
<reference evidence="10 11" key="1">
    <citation type="submission" date="2024-10" db="EMBL/GenBank/DDBJ databases">
        <title>The Natural Products Discovery Center: Release of the First 8490 Sequenced Strains for Exploring Actinobacteria Biosynthetic Diversity.</title>
        <authorList>
            <person name="Kalkreuter E."/>
            <person name="Kautsar S.A."/>
            <person name="Yang D."/>
            <person name="Bader C.D."/>
            <person name="Teijaro C.N."/>
            <person name="Fluegel L."/>
            <person name="Davis C.M."/>
            <person name="Simpson J.R."/>
            <person name="Lauterbach L."/>
            <person name="Steele A.D."/>
            <person name="Gui C."/>
            <person name="Meng S."/>
            <person name="Li G."/>
            <person name="Viehrig K."/>
            <person name="Ye F."/>
            <person name="Su P."/>
            <person name="Kiefer A.F."/>
            <person name="Nichols A."/>
            <person name="Cepeda A.J."/>
            <person name="Yan W."/>
            <person name="Fan B."/>
            <person name="Jiang Y."/>
            <person name="Adhikari A."/>
            <person name="Zheng C.-J."/>
            <person name="Schuster L."/>
            <person name="Cowan T.M."/>
            <person name="Smanski M.J."/>
            <person name="Chevrette M.G."/>
            <person name="De Carvalho L.P.S."/>
            <person name="Shen B."/>
        </authorList>
    </citation>
    <scope>NUCLEOTIDE SEQUENCE [LARGE SCALE GENOMIC DNA]</scope>
    <source>
        <strain evidence="10 11">NPDC012540</strain>
    </source>
</reference>
<keyword evidence="3 7" id="KW-0813">Transport</keyword>
<dbReference type="EMBL" id="JBIBEG010000017">
    <property type="protein sequence ID" value="MFF5900797.1"/>
    <property type="molecule type" value="Genomic_DNA"/>
</dbReference>
<keyword evidence="5 9" id="KW-1133">Transmembrane helix</keyword>
<dbReference type="InterPro" id="IPR001248">
    <property type="entry name" value="Pur-cyt_permease"/>
</dbReference>
<feature type="transmembrane region" description="Helical" evidence="9">
    <location>
        <begin position="299"/>
        <end position="322"/>
    </location>
</feature>
<evidence type="ECO:0000256" key="3">
    <source>
        <dbReference type="ARBA" id="ARBA00022448"/>
    </source>
</evidence>
<protein>
    <submittedName>
        <fullName evidence="10">Purine-cytosine permease family protein</fullName>
    </submittedName>
</protein>
<dbReference type="InterPro" id="IPR026030">
    <property type="entry name" value="Pur-cyt_permease_Fcy2/21/22"/>
</dbReference>
<evidence type="ECO:0000256" key="4">
    <source>
        <dbReference type="ARBA" id="ARBA00022692"/>
    </source>
</evidence>
<proteinExistence type="inferred from homology"/>
<keyword evidence="11" id="KW-1185">Reference proteome</keyword>
<comment type="caution">
    <text evidence="10">The sequence shown here is derived from an EMBL/GenBank/DDBJ whole genome shotgun (WGS) entry which is preliminary data.</text>
</comment>
<evidence type="ECO:0000256" key="5">
    <source>
        <dbReference type="ARBA" id="ARBA00022989"/>
    </source>
</evidence>
<dbReference type="RefSeq" id="WP_387909019.1">
    <property type="nucleotide sequence ID" value="NZ_JBIBEG010000017.1"/>
</dbReference>
<evidence type="ECO:0000256" key="8">
    <source>
        <dbReference type="SAM" id="MobiDB-lite"/>
    </source>
</evidence>
<evidence type="ECO:0000256" key="9">
    <source>
        <dbReference type="SAM" id="Phobius"/>
    </source>
</evidence>
<feature type="transmembrane region" description="Helical" evidence="9">
    <location>
        <begin position="257"/>
        <end position="279"/>
    </location>
</feature>
<sequence>MRVEPLPDAPPSDDNRATPTALSGPSGPPLGIERAGVEPVPSERRHGRPRTLFTLWFGANVQFATLSVGALSTSVFGLGLVPAILAITLGTLLSSAMVGLFSTRGPLTGVLQLIQTRGPFGRLGALPSAAFTVVNGVGWCVVDTLLGMFILRDLTGLAFAPALVLMAAAQLAVAVVGYRMIHAVERGLALALVAVFAVVSVYGFGGARTTAPATPSDGLLAAFLLVVAVTAARGLGWSAYASDYSRYLPATASTRRVFLAAGGGSALAGVWIGSLGAAIGTVAAVDDPSTMVSGLLPDALGTVVLAALLLSTLASTVIDLYSGAMAALAAGFTLPRWVSVLVVGGLGTVLSWYAGHGDFASQLQDFLLMTGYWLAPWGAVLVTAYWWRERGLHGTARLYDARHRFGWGLPSMAVALLAEIPFMNQSLYTGPLAAAHPAVGPFGLLVGFVVAAAVYAALTAWRPTPPAGLPAPGAPSPTPASPPVG</sequence>
<evidence type="ECO:0000256" key="7">
    <source>
        <dbReference type="PIRNR" id="PIRNR002744"/>
    </source>
</evidence>
<dbReference type="Pfam" id="PF02133">
    <property type="entry name" value="Transp_cyt_pur"/>
    <property type="match status" value="1"/>
</dbReference>
<comment type="subcellular location">
    <subcellularLocation>
        <location evidence="1">Membrane</location>
        <topology evidence="1">Multi-pass membrane protein</topology>
    </subcellularLocation>
</comment>
<gene>
    <name evidence="10" type="ORF">ACFY8O_33405</name>
</gene>
<evidence type="ECO:0000313" key="10">
    <source>
        <dbReference type="EMBL" id="MFF5900797.1"/>
    </source>
</evidence>
<accession>A0ABW6XGB1</accession>
<organism evidence="10 11">
    <name type="scientific">Streptomyces argenteolus</name>
    <dbReference type="NCBI Taxonomy" id="67274"/>
    <lineage>
        <taxon>Bacteria</taxon>
        <taxon>Bacillati</taxon>
        <taxon>Actinomycetota</taxon>
        <taxon>Actinomycetes</taxon>
        <taxon>Kitasatosporales</taxon>
        <taxon>Streptomycetaceae</taxon>
        <taxon>Streptomyces</taxon>
    </lineage>
</organism>
<evidence type="ECO:0000313" key="11">
    <source>
        <dbReference type="Proteomes" id="UP001602322"/>
    </source>
</evidence>
<feature type="transmembrane region" description="Helical" evidence="9">
    <location>
        <begin position="123"/>
        <end position="151"/>
    </location>
</feature>
<feature type="transmembrane region" description="Helical" evidence="9">
    <location>
        <begin position="439"/>
        <end position="458"/>
    </location>
</feature>
<dbReference type="PANTHER" id="PTHR31806">
    <property type="entry name" value="PURINE-CYTOSINE PERMEASE FCY2-RELATED"/>
    <property type="match status" value="1"/>
</dbReference>
<feature type="transmembrane region" description="Helical" evidence="9">
    <location>
        <begin position="52"/>
        <end position="72"/>
    </location>
</feature>
<feature type="transmembrane region" description="Helical" evidence="9">
    <location>
        <begin position="78"/>
        <end position="102"/>
    </location>
</feature>
<dbReference type="PIRSF" id="PIRSF002744">
    <property type="entry name" value="Pur-cyt_permease"/>
    <property type="match status" value="1"/>
</dbReference>
<feature type="region of interest" description="Disordered" evidence="8">
    <location>
        <begin position="1"/>
        <end position="45"/>
    </location>
</feature>
<feature type="transmembrane region" description="Helical" evidence="9">
    <location>
        <begin position="219"/>
        <end position="236"/>
    </location>
</feature>
<keyword evidence="4 9" id="KW-0812">Transmembrane</keyword>
<feature type="transmembrane region" description="Helical" evidence="9">
    <location>
        <begin position="157"/>
        <end position="176"/>
    </location>
</feature>
<feature type="transmembrane region" description="Helical" evidence="9">
    <location>
        <begin position="366"/>
        <end position="387"/>
    </location>
</feature>
<evidence type="ECO:0000256" key="1">
    <source>
        <dbReference type="ARBA" id="ARBA00004141"/>
    </source>
</evidence>
<feature type="transmembrane region" description="Helical" evidence="9">
    <location>
        <begin position="188"/>
        <end position="207"/>
    </location>
</feature>
<name>A0ABW6XGB1_9ACTN</name>
<dbReference type="Proteomes" id="UP001602322">
    <property type="component" value="Unassembled WGS sequence"/>
</dbReference>